<accession>A0A7U4K052</accession>
<name>A0A7U4K052_YEREN</name>
<reference evidence="1 2" key="1">
    <citation type="submission" date="2017-11" db="EMBL/GenBank/DDBJ databases">
        <title>The complete genome sequence and comparative genome analysis of Yersinia enterocolitica strain LC20.</title>
        <authorList>
            <person name="Shi G."/>
            <person name="Su M."/>
            <person name="Liang J."/>
            <person name="Gu W."/>
            <person name="Xiao Y."/>
            <person name="Zhang Z."/>
            <person name="Qiu H."/>
            <person name="Duan R."/>
            <person name="Zhang Z."/>
            <person name="Li Y."/>
            <person name="Zhang X."/>
            <person name="Ling Y."/>
            <person name="Song L."/>
            <person name="Chen M."/>
            <person name="Zhao Y."/>
            <person name="Wu J."/>
            <person name="Jing H."/>
            <person name="Xiao J."/>
            <person name="Wang X."/>
        </authorList>
    </citation>
    <scope>NUCLEOTIDE SEQUENCE [LARGE SCALE GENOMIC DNA]</scope>
    <source>
        <strain evidence="1 2">LC20</strain>
    </source>
</reference>
<dbReference type="KEGG" id="yel:LC20_01083"/>
<protein>
    <submittedName>
        <fullName evidence="1">Uncharacterized protein</fullName>
    </submittedName>
</protein>
<evidence type="ECO:0000313" key="2">
    <source>
        <dbReference type="Proteomes" id="UP000230961"/>
    </source>
</evidence>
<dbReference type="EMBL" id="CP007448">
    <property type="protein sequence ID" value="AHM72339.1"/>
    <property type="molecule type" value="Genomic_DNA"/>
</dbReference>
<organism evidence="1 2">
    <name type="scientific">Yersinia enterocolitica LC20</name>
    <dbReference type="NCBI Taxonomy" id="1443113"/>
    <lineage>
        <taxon>Bacteria</taxon>
        <taxon>Pseudomonadati</taxon>
        <taxon>Pseudomonadota</taxon>
        <taxon>Gammaproteobacteria</taxon>
        <taxon>Enterobacterales</taxon>
        <taxon>Yersiniaceae</taxon>
        <taxon>Yersinia</taxon>
    </lineage>
</organism>
<proteinExistence type="predicted"/>
<evidence type="ECO:0000313" key="1">
    <source>
        <dbReference type="EMBL" id="AHM72339.1"/>
    </source>
</evidence>
<dbReference type="Proteomes" id="UP000230961">
    <property type="component" value="Chromosome"/>
</dbReference>
<gene>
    <name evidence="1" type="ORF">LC20_01083</name>
</gene>
<sequence>MRKKITQTLCLGIFLGVGGGYGLGCIYAYIHPMKDIEGYWEVNYDFKNVPEIYHVHSRVSVIRRKIDSSADVYDENDCVKARRNIVFNVVDTKKNIFVGKVLSLSVENGKERYLCDFLNTPYAVSHPIFYRLNDNTLLLEQSQGHPVNSLRLLTRIDKHAID</sequence>
<dbReference type="AlphaFoldDB" id="A0A7U4K052"/>